<reference evidence="3" key="1">
    <citation type="submission" date="2020-02" db="EMBL/GenBank/DDBJ databases">
        <authorList>
            <person name="Meier V. D."/>
        </authorList>
    </citation>
    <scope>NUCLEOTIDE SEQUENCE</scope>
    <source>
        <strain evidence="3">AVDCRST_MAG73</strain>
    </source>
</reference>
<keyword evidence="2" id="KW-0472">Membrane</keyword>
<feature type="transmembrane region" description="Helical" evidence="2">
    <location>
        <begin position="88"/>
        <end position="112"/>
    </location>
</feature>
<gene>
    <name evidence="3" type="ORF">AVDCRST_MAG73-3807</name>
</gene>
<keyword evidence="2" id="KW-1133">Transmembrane helix</keyword>
<dbReference type="EMBL" id="CADCWE010000250">
    <property type="protein sequence ID" value="CAA9562095.1"/>
    <property type="molecule type" value="Genomic_DNA"/>
</dbReference>
<feature type="region of interest" description="Disordered" evidence="1">
    <location>
        <begin position="56"/>
        <end position="82"/>
    </location>
</feature>
<evidence type="ECO:0000313" key="3">
    <source>
        <dbReference type="EMBL" id="CAA9562095.1"/>
    </source>
</evidence>
<sequence>MDFENAGPAEAGAVILAVLVLASAAVGMNVLIRRDGAPARGRHSLVVRPPPISVVLGMRPTRGPTSDSGSGRRPGEPGGRGGGGGMRAVWRVLAAVAAVVCGPLALALYQYVADQIAAAVAPSVSDRIAAKLGRPEAILVRAADLDVNNA</sequence>
<evidence type="ECO:0000256" key="2">
    <source>
        <dbReference type="SAM" id="Phobius"/>
    </source>
</evidence>
<organism evidence="3">
    <name type="scientific">uncultured Thermomicrobiales bacterium</name>
    <dbReference type="NCBI Taxonomy" id="1645740"/>
    <lineage>
        <taxon>Bacteria</taxon>
        <taxon>Pseudomonadati</taxon>
        <taxon>Thermomicrobiota</taxon>
        <taxon>Thermomicrobia</taxon>
        <taxon>Thermomicrobiales</taxon>
        <taxon>environmental samples</taxon>
    </lineage>
</organism>
<proteinExistence type="predicted"/>
<protein>
    <submittedName>
        <fullName evidence="3">Uncharacterized protein</fullName>
    </submittedName>
</protein>
<accession>A0A6J4V0R1</accession>
<keyword evidence="2" id="KW-0812">Transmembrane</keyword>
<feature type="transmembrane region" description="Helical" evidence="2">
    <location>
        <begin position="12"/>
        <end position="32"/>
    </location>
</feature>
<name>A0A6J4V0R1_9BACT</name>
<evidence type="ECO:0000256" key="1">
    <source>
        <dbReference type="SAM" id="MobiDB-lite"/>
    </source>
</evidence>
<dbReference type="AlphaFoldDB" id="A0A6J4V0R1"/>